<dbReference type="EMBL" id="JH594606">
    <property type="protein sequence ID" value="EHQ02557.1"/>
    <property type="molecule type" value="Genomic_DNA"/>
</dbReference>
<dbReference type="Pfam" id="PF01925">
    <property type="entry name" value="TauE"/>
    <property type="match status" value="1"/>
</dbReference>
<dbReference type="HOGENOM" id="CLU_1041015_0_0_10"/>
<gene>
    <name evidence="9" type="ORF">Gilli_1916</name>
</gene>
<reference evidence="10" key="1">
    <citation type="journal article" date="2012" name="Stand. Genomic Sci.">
        <title>Genome sequence of the Antarctic rhodopsins-containing flavobacterium Gillisia limnaea type strain (R-8282(T)).</title>
        <authorList>
            <person name="Riedel T."/>
            <person name="Held B."/>
            <person name="Nolan M."/>
            <person name="Lucas S."/>
            <person name="Lapidus A."/>
            <person name="Tice H."/>
            <person name="Del Rio T.G."/>
            <person name="Cheng J.F."/>
            <person name="Han C."/>
            <person name="Tapia R."/>
            <person name="Goodwin L.A."/>
            <person name="Pitluck S."/>
            <person name="Liolios K."/>
            <person name="Mavromatis K."/>
            <person name="Pagani I."/>
            <person name="Ivanova N."/>
            <person name="Mikhailova N."/>
            <person name="Pati A."/>
            <person name="Chen A."/>
            <person name="Palaniappan K."/>
            <person name="Land M."/>
            <person name="Rohde M."/>
            <person name="Tindall B.J."/>
            <person name="Detter J.C."/>
            <person name="Goker M."/>
            <person name="Bristow J."/>
            <person name="Eisen J.A."/>
            <person name="Markowitz V."/>
            <person name="Hugenholtz P."/>
            <person name="Kyrpides N.C."/>
            <person name="Klenk H.P."/>
            <person name="Woyke T."/>
        </authorList>
    </citation>
    <scope>NUCLEOTIDE SEQUENCE [LARGE SCALE GENOMIC DNA]</scope>
    <source>
        <strain evidence="10">DSM 15749 / LMG 21470 / R-8282</strain>
    </source>
</reference>
<dbReference type="InterPro" id="IPR052017">
    <property type="entry name" value="TSUP"/>
</dbReference>
<evidence type="ECO:0000256" key="4">
    <source>
        <dbReference type="ARBA" id="ARBA00022475"/>
    </source>
</evidence>
<feature type="transmembrane region" description="Helical" evidence="8">
    <location>
        <begin position="206"/>
        <end position="225"/>
    </location>
</feature>
<keyword evidence="3" id="KW-0813">Transport</keyword>
<feature type="transmembrane region" description="Helical" evidence="8">
    <location>
        <begin position="33"/>
        <end position="55"/>
    </location>
</feature>
<protein>
    <recommendedName>
        <fullName evidence="8">Probable membrane transporter protein</fullName>
    </recommendedName>
</protein>
<dbReference type="AlphaFoldDB" id="H2BSL0"/>
<dbReference type="GO" id="GO:0005886">
    <property type="term" value="C:plasma membrane"/>
    <property type="evidence" value="ECO:0007669"/>
    <property type="project" value="UniProtKB-SubCell"/>
</dbReference>
<organism evidence="9 10">
    <name type="scientific">Gillisia limnaea (strain DSM 15749 / LMG 21470 / R-8282)</name>
    <dbReference type="NCBI Taxonomy" id="865937"/>
    <lineage>
        <taxon>Bacteria</taxon>
        <taxon>Pseudomonadati</taxon>
        <taxon>Bacteroidota</taxon>
        <taxon>Flavobacteriia</taxon>
        <taxon>Flavobacteriales</taxon>
        <taxon>Flavobacteriaceae</taxon>
        <taxon>Gillisia</taxon>
    </lineage>
</organism>
<evidence type="ECO:0000256" key="8">
    <source>
        <dbReference type="RuleBase" id="RU363041"/>
    </source>
</evidence>
<dbReference type="OrthoDB" id="8480055at2"/>
<dbReference type="eggNOG" id="COG0730">
    <property type="taxonomic scope" value="Bacteria"/>
</dbReference>
<keyword evidence="10" id="KW-1185">Reference proteome</keyword>
<dbReference type="InterPro" id="IPR002781">
    <property type="entry name" value="TM_pro_TauE-like"/>
</dbReference>
<keyword evidence="4 8" id="KW-1003">Cell membrane</keyword>
<evidence type="ECO:0000256" key="5">
    <source>
        <dbReference type="ARBA" id="ARBA00022692"/>
    </source>
</evidence>
<accession>H2BSL0</accession>
<dbReference type="Proteomes" id="UP000003844">
    <property type="component" value="Unassembled WGS sequence"/>
</dbReference>
<proteinExistence type="inferred from homology"/>
<evidence type="ECO:0000256" key="3">
    <source>
        <dbReference type="ARBA" id="ARBA00022448"/>
    </source>
</evidence>
<evidence type="ECO:0000313" key="9">
    <source>
        <dbReference type="EMBL" id="EHQ02557.1"/>
    </source>
</evidence>
<dbReference type="PANTHER" id="PTHR30269">
    <property type="entry name" value="TRANSMEMBRANE PROTEIN YFCA"/>
    <property type="match status" value="1"/>
</dbReference>
<sequence length="257" mass="27656">MEYLVICLFAFLASGLTFFSGFGLGTILLPVFAFFFPVEVAIALTAIVHFLTNLFKLTLIGKKANRFVLIKFGVPAFLFALLGAYILTLIADSAPILMYSISGNIFYITPVKLIIAVLLAIFALIDMVPSLKRIQVDQKYLPLGGSLSGFFGGLSGHQGALRTAFLIRANLSKEEFIATGIVIAVIIDISRLSVYAGEILQLESTFNYPLLAAAVLAAFLGAFLGNKLLKKITIQKLQLSIGALLLIFSVLLGAGII</sequence>
<evidence type="ECO:0000256" key="1">
    <source>
        <dbReference type="ARBA" id="ARBA00004651"/>
    </source>
</evidence>
<dbReference type="PANTHER" id="PTHR30269:SF38">
    <property type="entry name" value="SULFITE EXPORTER TAUE_SAFE"/>
    <property type="match status" value="1"/>
</dbReference>
<feature type="transmembrane region" description="Helical" evidence="8">
    <location>
        <begin position="176"/>
        <end position="194"/>
    </location>
</feature>
<keyword evidence="6 8" id="KW-1133">Transmembrane helix</keyword>
<keyword evidence="5 8" id="KW-0812">Transmembrane</keyword>
<evidence type="ECO:0000256" key="6">
    <source>
        <dbReference type="ARBA" id="ARBA00022989"/>
    </source>
</evidence>
<feature type="transmembrane region" description="Helical" evidence="8">
    <location>
        <begin position="105"/>
        <end position="125"/>
    </location>
</feature>
<feature type="transmembrane region" description="Helical" evidence="8">
    <location>
        <begin position="67"/>
        <end position="90"/>
    </location>
</feature>
<name>H2BSL0_GILLR</name>
<feature type="transmembrane region" description="Helical" evidence="8">
    <location>
        <begin position="237"/>
        <end position="256"/>
    </location>
</feature>
<evidence type="ECO:0000256" key="2">
    <source>
        <dbReference type="ARBA" id="ARBA00009142"/>
    </source>
</evidence>
<comment type="similarity">
    <text evidence="2 8">Belongs to the 4-toluene sulfonate uptake permease (TSUP) (TC 2.A.102) family.</text>
</comment>
<evidence type="ECO:0000313" key="10">
    <source>
        <dbReference type="Proteomes" id="UP000003844"/>
    </source>
</evidence>
<evidence type="ECO:0000256" key="7">
    <source>
        <dbReference type="ARBA" id="ARBA00023136"/>
    </source>
</evidence>
<comment type="subcellular location">
    <subcellularLocation>
        <location evidence="1 8">Cell membrane</location>
        <topology evidence="1 8">Multi-pass membrane protein</topology>
    </subcellularLocation>
</comment>
<keyword evidence="7 8" id="KW-0472">Membrane</keyword>